<sequence>MMLYLLNLSTDAHATASYFCFKTDLQQNILLVSTEEFPEIKTIQYYPYLKRIDLKFSHYDAIDTARDRPSEFHDFYKEIIDNQVMGTYEVIYQGAMFSTINHTAKNSHRPTKFERIYHLDPNTRQNLNRQGIDCF</sequence>
<evidence type="ECO:0000313" key="2">
    <source>
        <dbReference type="Proteomes" id="UP001146019"/>
    </source>
</evidence>
<dbReference type="Proteomes" id="UP001146019">
    <property type="component" value="Unassembled WGS sequence"/>
</dbReference>
<keyword evidence="2" id="KW-1185">Reference proteome</keyword>
<name>A0A9X3DUF8_9GAMM</name>
<dbReference type="EMBL" id="JAPKMY010000002">
    <property type="protein sequence ID" value="MCX5467396.1"/>
    <property type="molecule type" value="Genomic_DNA"/>
</dbReference>
<protein>
    <submittedName>
        <fullName evidence="1">Uncharacterized protein</fullName>
    </submittedName>
</protein>
<dbReference type="RefSeq" id="WP_266129751.1">
    <property type="nucleotide sequence ID" value="NZ_JAPKMY010000002.1"/>
</dbReference>
<gene>
    <name evidence="1" type="ORF">OSH00_06510</name>
</gene>
<reference evidence="1" key="1">
    <citation type="submission" date="2022-11" db="EMBL/GenBank/DDBJ databases">
        <title>Biodiversity and phylogenetic relationships of bacteria.</title>
        <authorList>
            <person name="Machado R.A.R."/>
            <person name="Bhat A."/>
            <person name="Loulou A."/>
            <person name="Kallel S."/>
        </authorList>
    </citation>
    <scope>NUCLEOTIDE SEQUENCE</scope>
    <source>
        <strain evidence="1">A-IN1</strain>
    </source>
</reference>
<evidence type="ECO:0000313" key="1">
    <source>
        <dbReference type="EMBL" id="MCX5467396.1"/>
    </source>
</evidence>
<proteinExistence type="predicted"/>
<comment type="caution">
    <text evidence="1">The sequence shown here is derived from an EMBL/GenBank/DDBJ whole genome shotgun (WGS) entry which is preliminary data.</text>
</comment>
<organism evidence="1 2">
    <name type="scientific">Acinetobacter nematophilus</name>
    <dbReference type="NCBI Taxonomy" id="2994642"/>
    <lineage>
        <taxon>Bacteria</taxon>
        <taxon>Pseudomonadati</taxon>
        <taxon>Pseudomonadota</taxon>
        <taxon>Gammaproteobacteria</taxon>
        <taxon>Moraxellales</taxon>
        <taxon>Moraxellaceae</taxon>
        <taxon>Acinetobacter</taxon>
    </lineage>
</organism>
<accession>A0A9X3DUF8</accession>
<dbReference type="AlphaFoldDB" id="A0A9X3DUF8"/>